<evidence type="ECO:0000256" key="7">
    <source>
        <dbReference type="ARBA" id="ARBA00023065"/>
    </source>
</evidence>
<dbReference type="AlphaFoldDB" id="K2I3H0"/>
<keyword evidence="4" id="KW-1003">Cell membrane</keyword>
<dbReference type="PATRIC" id="fig|1231392.3.peg.2502"/>
<dbReference type="GO" id="GO:0005886">
    <property type="term" value="C:plasma membrane"/>
    <property type="evidence" value="ECO:0007669"/>
    <property type="project" value="UniProtKB-SubCell"/>
</dbReference>
<gene>
    <name evidence="11" type="ORF">OCGS_2488</name>
</gene>
<feature type="transmembrane region" description="Helical" evidence="10">
    <location>
        <begin position="251"/>
        <end position="272"/>
    </location>
</feature>
<dbReference type="PIRSF" id="PIRSF006603">
    <property type="entry name" value="DinF"/>
    <property type="match status" value="1"/>
</dbReference>
<feature type="transmembrane region" description="Helical" evidence="10">
    <location>
        <begin position="362"/>
        <end position="388"/>
    </location>
</feature>
<keyword evidence="8 10" id="KW-0472">Membrane</keyword>
<dbReference type="GO" id="GO:0042910">
    <property type="term" value="F:xenobiotic transmembrane transporter activity"/>
    <property type="evidence" value="ECO:0007669"/>
    <property type="project" value="InterPro"/>
</dbReference>
<dbReference type="NCBIfam" id="TIGR00797">
    <property type="entry name" value="matE"/>
    <property type="match status" value="1"/>
</dbReference>
<keyword evidence="5 10" id="KW-0812">Transmembrane</keyword>
<evidence type="ECO:0000256" key="6">
    <source>
        <dbReference type="ARBA" id="ARBA00022989"/>
    </source>
</evidence>
<evidence type="ECO:0000256" key="3">
    <source>
        <dbReference type="ARBA" id="ARBA00022449"/>
    </source>
</evidence>
<dbReference type="CDD" id="cd13131">
    <property type="entry name" value="MATE_NorM_like"/>
    <property type="match status" value="1"/>
</dbReference>
<dbReference type="Pfam" id="PF01554">
    <property type="entry name" value="MatE"/>
    <property type="match status" value="2"/>
</dbReference>
<accession>K2I3H0</accession>
<evidence type="ECO:0000256" key="10">
    <source>
        <dbReference type="SAM" id="Phobius"/>
    </source>
</evidence>
<dbReference type="GO" id="GO:0006811">
    <property type="term" value="P:monoatomic ion transport"/>
    <property type="evidence" value="ECO:0007669"/>
    <property type="project" value="UniProtKB-KW"/>
</dbReference>
<feature type="transmembrane region" description="Helical" evidence="10">
    <location>
        <begin position="167"/>
        <end position="186"/>
    </location>
</feature>
<dbReference type="STRING" id="1231392.OCGS_2488"/>
<comment type="subcellular location">
    <subcellularLocation>
        <location evidence="1">Cell inner membrane</location>
        <topology evidence="1">Multi-pass membrane protein</topology>
    </subcellularLocation>
</comment>
<name>K2I3H0_9RHOB</name>
<sequence>MTQTVHIEASPPIGQHVRRIAVLGLPLVGSHLAQFAIQLTDTIMLGWYDVTVLAGQVLGGTIFFVLFLMGSGFAWAVMPIVASAAASGQEREVRRVTRMAMWLVTIFAALAMPLFLFARPILVAMGQDPEVARLAALYLVIQGWSIFPALIVMVLKSYLAALERTQVVLWVTVASAAANALFNWVFIFGNLGAPELGIVGAALASLGSTLVAAIGLILYSWRATPEHAIFFRLWKFDGGAFARVFRLGWPIGLTSLAEVGLFAGSAVMIGWLGAVPLAAHGIAMQIISVLFMVQIGLSNVATIRAGNAYGRADGTDLRRGAAVVVALSLGFAAFSVVLLLSAPRLLIAAFLDPADPDLPQVMAIGVGLLAAAALFNVADSAQVVALGLLRGVQDTRVPMIVAAVSYWIVGMPLAYVLGFPLGLGGAGIWLGMGAGLGLAGAALSWRFWRQAAYAVENGQSG</sequence>
<evidence type="ECO:0000256" key="4">
    <source>
        <dbReference type="ARBA" id="ARBA00022475"/>
    </source>
</evidence>
<protein>
    <recommendedName>
        <fullName evidence="9">Multidrug-efflux transporter</fullName>
    </recommendedName>
</protein>
<organism evidence="11 12">
    <name type="scientific">Oceaniovalibus guishaninsula JLT2003</name>
    <dbReference type="NCBI Taxonomy" id="1231392"/>
    <lineage>
        <taxon>Bacteria</taxon>
        <taxon>Pseudomonadati</taxon>
        <taxon>Pseudomonadota</taxon>
        <taxon>Alphaproteobacteria</taxon>
        <taxon>Rhodobacterales</taxon>
        <taxon>Roseobacteraceae</taxon>
        <taxon>Oceaniovalibus</taxon>
    </lineage>
</organism>
<dbReference type="InterPro" id="IPR048279">
    <property type="entry name" value="MdtK-like"/>
</dbReference>
<evidence type="ECO:0000256" key="9">
    <source>
        <dbReference type="ARBA" id="ARBA00031636"/>
    </source>
</evidence>
<proteinExistence type="predicted"/>
<dbReference type="PANTHER" id="PTHR43298:SF2">
    <property type="entry name" value="FMN_FAD EXPORTER YEEO-RELATED"/>
    <property type="match status" value="1"/>
</dbReference>
<dbReference type="RefSeq" id="WP_007427640.1">
    <property type="nucleotide sequence ID" value="NZ_AMGO01000054.1"/>
</dbReference>
<evidence type="ECO:0000313" key="12">
    <source>
        <dbReference type="Proteomes" id="UP000006765"/>
    </source>
</evidence>
<feature type="transmembrane region" description="Helical" evidence="10">
    <location>
        <begin position="400"/>
        <end position="421"/>
    </location>
</feature>
<keyword evidence="6 10" id="KW-1133">Transmembrane helix</keyword>
<dbReference type="Proteomes" id="UP000006765">
    <property type="component" value="Unassembled WGS sequence"/>
</dbReference>
<dbReference type="eggNOG" id="COG0534">
    <property type="taxonomic scope" value="Bacteria"/>
</dbReference>
<dbReference type="GO" id="GO:0015297">
    <property type="term" value="F:antiporter activity"/>
    <property type="evidence" value="ECO:0007669"/>
    <property type="project" value="UniProtKB-KW"/>
</dbReference>
<keyword evidence="7" id="KW-0406">Ion transport</keyword>
<evidence type="ECO:0000256" key="8">
    <source>
        <dbReference type="ARBA" id="ARBA00023136"/>
    </source>
</evidence>
<feature type="transmembrane region" description="Helical" evidence="10">
    <location>
        <begin position="278"/>
        <end position="300"/>
    </location>
</feature>
<dbReference type="InterPro" id="IPR002528">
    <property type="entry name" value="MATE_fam"/>
</dbReference>
<reference evidence="11 12" key="1">
    <citation type="journal article" date="2012" name="J. Bacteriol.">
        <title>Draft Genome Sequence of Oceaniovalibus guishaninsula JLT2003T.</title>
        <authorList>
            <person name="Tang K."/>
            <person name="Liu K."/>
            <person name="Jiao N."/>
        </authorList>
    </citation>
    <scope>NUCLEOTIDE SEQUENCE [LARGE SCALE GENOMIC DNA]</scope>
    <source>
        <strain evidence="11 12">JLT2003</strain>
    </source>
</reference>
<feature type="transmembrane region" description="Helical" evidence="10">
    <location>
        <begin position="99"/>
        <end position="122"/>
    </location>
</feature>
<evidence type="ECO:0000256" key="5">
    <source>
        <dbReference type="ARBA" id="ARBA00022692"/>
    </source>
</evidence>
<feature type="transmembrane region" description="Helical" evidence="10">
    <location>
        <begin position="20"/>
        <end position="37"/>
    </location>
</feature>
<evidence type="ECO:0000256" key="2">
    <source>
        <dbReference type="ARBA" id="ARBA00022448"/>
    </source>
</evidence>
<feature type="transmembrane region" description="Helical" evidence="10">
    <location>
        <begin position="198"/>
        <end position="221"/>
    </location>
</feature>
<feature type="transmembrane region" description="Helical" evidence="10">
    <location>
        <begin position="57"/>
        <end position="78"/>
    </location>
</feature>
<feature type="transmembrane region" description="Helical" evidence="10">
    <location>
        <begin position="134"/>
        <end position="155"/>
    </location>
</feature>
<keyword evidence="12" id="KW-1185">Reference proteome</keyword>
<dbReference type="PANTHER" id="PTHR43298">
    <property type="entry name" value="MULTIDRUG RESISTANCE PROTEIN NORM-RELATED"/>
    <property type="match status" value="1"/>
</dbReference>
<evidence type="ECO:0000313" key="11">
    <source>
        <dbReference type="EMBL" id="EKE43450.1"/>
    </source>
</evidence>
<dbReference type="EMBL" id="AMGO01000054">
    <property type="protein sequence ID" value="EKE43450.1"/>
    <property type="molecule type" value="Genomic_DNA"/>
</dbReference>
<keyword evidence="3" id="KW-0050">Antiport</keyword>
<feature type="transmembrane region" description="Helical" evidence="10">
    <location>
        <begin position="427"/>
        <end position="448"/>
    </location>
</feature>
<keyword evidence="2" id="KW-0813">Transport</keyword>
<feature type="transmembrane region" description="Helical" evidence="10">
    <location>
        <begin position="321"/>
        <end position="342"/>
    </location>
</feature>
<dbReference type="OrthoDB" id="9780160at2"/>
<evidence type="ECO:0000256" key="1">
    <source>
        <dbReference type="ARBA" id="ARBA00004429"/>
    </source>
</evidence>
<dbReference type="InterPro" id="IPR050222">
    <property type="entry name" value="MATE_MdtK"/>
</dbReference>
<comment type="caution">
    <text evidence="11">The sequence shown here is derived from an EMBL/GenBank/DDBJ whole genome shotgun (WGS) entry which is preliminary data.</text>
</comment>